<dbReference type="NCBIfam" id="TIGR02594">
    <property type="entry name" value="TIGR02594 family protein"/>
    <property type="match status" value="1"/>
</dbReference>
<accession>A0A974S8Z3</accession>
<name>A0A974S8Z3_9CAUL</name>
<gene>
    <name evidence="1" type="ORF">JKL49_00935</name>
</gene>
<dbReference type="EMBL" id="CP068570">
    <property type="protein sequence ID" value="QQZ50326.1"/>
    <property type="molecule type" value="Genomic_DNA"/>
</dbReference>
<organism evidence="1">
    <name type="scientific">Phenylobacterium glaciei</name>
    <dbReference type="NCBI Taxonomy" id="2803784"/>
    <lineage>
        <taxon>Bacteria</taxon>
        <taxon>Pseudomonadati</taxon>
        <taxon>Pseudomonadota</taxon>
        <taxon>Alphaproteobacteria</taxon>
        <taxon>Caulobacterales</taxon>
        <taxon>Caulobacteraceae</taxon>
        <taxon>Phenylobacterium</taxon>
    </lineage>
</organism>
<protein>
    <submittedName>
        <fullName evidence="1">TIGR02594 family protein</fullName>
    </submittedName>
</protein>
<sequence length="232" mass="25187">MTLLPPAYRWLDEVRPLPRMVEAARRLYGTIETPGPADNLLILDWAREAGLSKGYSSDAVPWCGLFMALVARRAGKAAPAKPLWARSWSRFGVAAPQASLGDVLVFARAKGGGHVGLYVGEDDGAFHVLGGNQSDAVSITRIAKTRCIAIRRPIYRVQPASVVPVQLAASGGSRPTRPDHTLHQLPQPPALLRASFMEKRHGRSQTLVDIQGYLDRPDRQRLGRGGCAWPAA</sequence>
<dbReference type="InterPro" id="IPR013423">
    <property type="entry name" value="CHP02594"/>
</dbReference>
<dbReference type="Gene3D" id="3.90.1720.10">
    <property type="entry name" value="endopeptidase domain like (from Nostoc punctiforme)"/>
    <property type="match status" value="1"/>
</dbReference>
<proteinExistence type="predicted"/>
<evidence type="ECO:0000313" key="1">
    <source>
        <dbReference type="EMBL" id="QQZ50326.1"/>
    </source>
</evidence>
<reference evidence="1" key="1">
    <citation type="submission" date="2021-01" db="EMBL/GenBank/DDBJ databases">
        <title>Genome sequence of Phenylobacterium sp. 20VBR1 isolated from a valley glaceir, Ny-Alesund, Svalbard.</title>
        <authorList>
            <person name="Thomas F.A."/>
            <person name="Krishnan K.P."/>
            <person name="Sinha R.K."/>
        </authorList>
    </citation>
    <scope>NUCLEOTIDE SEQUENCE</scope>
    <source>
        <strain evidence="1">20VBR1</strain>
    </source>
</reference>
<dbReference type="AlphaFoldDB" id="A0A974S8Z3"/>